<organism evidence="1 2">
    <name type="scientific">Eumeta variegata</name>
    <name type="common">Bagworm moth</name>
    <name type="synonym">Eumeta japonica</name>
    <dbReference type="NCBI Taxonomy" id="151549"/>
    <lineage>
        <taxon>Eukaryota</taxon>
        <taxon>Metazoa</taxon>
        <taxon>Ecdysozoa</taxon>
        <taxon>Arthropoda</taxon>
        <taxon>Hexapoda</taxon>
        <taxon>Insecta</taxon>
        <taxon>Pterygota</taxon>
        <taxon>Neoptera</taxon>
        <taxon>Endopterygota</taxon>
        <taxon>Lepidoptera</taxon>
        <taxon>Glossata</taxon>
        <taxon>Ditrysia</taxon>
        <taxon>Tineoidea</taxon>
        <taxon>Psychidae</taxon>
        <taxon>Oiketicinae</taxon>
        <taxon>Eumeta</taxon>
    </lineage>
</organism>
<gene>
    <name evidence="1" type="ORF">EVAR_31224_1</name>
</gene>
<reference evidence="1 2" key="1">
    <citation type="journal article" date="2019" name="Commun. Biol.">
        <title>The bagworm genome reveals a unique fibroin gene that provides high tensile strength.</title>
        <authorList>
            <person name="Kono N."/>
            <person name="Nakamura H."/>
            <person name="Ohtoshi R."/>
            <person name="Tomita M."/>
            <person name="Numata K."/>
            <person name="Arakawa K."/>
        </authorList>
    </citation>
    <scope>NUCLEOTIDE SEQUENCE [LARGE SCALE GENOMIC DNA]</scope>
</reference>
<comment type="caution">
    <text evidence="1">The sequence shown here is derived from an EMBL/GenBank/DDBJ whole genome shotgun (WGS) entry which is preliminary data.</text>
</comment>
<keyword evidence="2" id="KW-1185">Reference proteome</keyword>
<accession>A0A4C1VZR8</accession>
<sequence>MYDYRTVGCATQRRGRTPSMPLITIFVSRKRINVIDSFDETKEPPAYPASRAGRPMERVTVCPRMCWNLLHSNIDPLYQNDGPFGNKEIL</sequence>
<dbReference type="Proteomes" id="UP000299102">
    <property type="component" value="Unassembled WGS sequence"/>
</dbReference>
<evidence type="ECO:0000313" key="1">
    <source>
        <dbReference type="EMBL" id="GBP44331.1"/>
    </source>
</evidence>
<dbReference type="EMBL" id="BGZK01000451">
    <property type="protein sequence ID" value="GBP44331.1"/>
    <property type="molecule type" value="Genomic_DNA"/>
</dbReference>
<proteinExistence type="predicted"/>
<evidence type="ECO:0000313" key="2">
    <source>
        <dbReference type="Proteomes" id="UP000299102"/>
    </source>
</evidence>
<dbReference type="AlphaFoldDB" id="A0A4C1VZR8"/>
<protein>
    <submittedName>
        <fullName evidence="1">Uncharacterized protein</fullName>
    </submittedName>
</protein>
<name>A0A4C1VZR8_EUMVA</name>